<dbReference type="Proteomes" id="UP001386955">
    <property type="component" value="Unassembled WGS sequence"/>
</dbReference>
<gene>
    <name evidence="1" type="ORF">VNO78_17065</name>
</gene>
<proteinExistence type="predicted"/>
<evidence type="ECO:0000313" key="1">
    <source>
        <dbReference type="EMBL" id="KAK7396216.1"/>
    </source>
</evidence>
<protein>
    <submittedName>
        <fullName evidence="1">Uncharacterized protein</fullName>
    </submittedName>
</protein>
<comment type="caution">
    <text evidence="1">The sequence shown here is derived from an EMBL/GenBank/DDBJ whole genome shotgun (WGS) entry which is preliminary data.</text>
</comment>
<accession>A0AAN9SI01</accession>
<reference evidence="1 2" key="1">
    <citation type="submission" date="2024-01" db="EMBL/GenBank/DDBJ databases">
        <title>The genomes of 5 underutilized Papilionoideae crops provide insights into root nodulation and disease resistanc.</title>
        <authorList>
            <person name="Jiang F."/>
        </authorList>
    </citation>
    <scope>NUCLEOTIDE SEQUENCE [LARGE SCALE GENOMIC DNA]</scope>
    <source>
        <strain evidence="1">DUOXIRENSHENG_FW03</strain>
        <tissue evidence="1">Leaves</tissue>
    </source>
</reference>
<dbReference type="EMBL" id="JAYMYS010000004">
    <property type="protein sequence ID" value="KAK7396216.1"/>
    <property type="molecule type" value="Genomic_DNA"/>
</dbReference>
<organism evidence="1 2">
    <name type="scientific">Psophocarpus tetragonolobus</name>
    <name type="common">Winged bean</name>
    <name type="synonym">Dolichos tetragonolobus</name>
    <dbReference type="NCBI Taxonomy" id="3891"/>
    <lineage>
        <taxon>Eukaryota</taxon>
        <taxon>Viridiplantae</taxon>
        <taxon>Streptophyta</taxon>
        <taxon>Embryophyta</taxon>
        <taxon>Tracheophyta</taxon>
        <taxon>Spermatophyta</taxon>
        <taxon>Magnoliopsida</taxon>
        <taxon>eudicotyledons</taxon>
        <taxon>Gunneridae</taxon>
        <taxon>Pentapetalae</taxon>
        <taxon>rosids</taxon>
        <taxon>fabids</taxon>
        <taxon>Fabales</taxon>
        <taxon>Fabaceae</taxon>
        <taxon>Papilionoideae</taxon>
        <taxon>50 kb inversion clade</taxon>
        <taxon>NPAAA clade</taxon>
        <taxon>indigoferoid/millettioid clade</taxon>
        <taxon>Phaseoleae</taxon>
        <taxon>Psophocarpus</taxon>
    </lineage>
</organism>
<dbReference type="AlphaFoldDB" id="A0AAN9SI01"/>
<evidence type="ECO:0000313" key="2">
    <source>
        <dbReference type="Proteomes" id="UP001386955"/>
    </source>
</evidence>
<keyword evidence="2" id="KW-1185">Reference proteome</keyword>
<sequence>MSYTRVFNFSWEMDEGWAFDQLSYWLSDDVKWKIQELHVCLHQMRWIPWFGHEALPTHGFLVRCHVINIATCSCCDWRRDYNRRYAILHFIAGWTFWQICKKQLFNMKEVSLWDAFRHVYALQASMCKAYAMSAGPYVEVTSVTHSATSIFANVNEVNLHVDDSLLGQPSLVGVGALMRDASGNGYMAFLSVIDLYLQPSHKPKTLFQNPRSVTLHLFTSIHSHTQLQARISEDFVDCQGFSLTEKVNELI</sequence>
<name>A0AAN9SI01_PSOTE</name>